<dbReference type="PANTHER" id="PTHR13914">
    <property type="entry name" value="PROLINE OXIDASE"/>
    <property type="match status" value="1"/>
</dbReference>
<proteinExistence type="predicted"/>
<sequence>MTTKRLFDNTEIAFKLKSDAQLERAYFLFKMIANEPLVKIGSAVTKFALTVHLPVEGLIRSTVFDHFCGGVNEKDCLPVVDNLMEAGVYSVLDYSVEGKEEENQFDSTLKKIIELTRFAEKKPAMPFSVFKPTGLGRFKIWQKVTEDKELTSEESAEWDRIIKRYDAVCSEAHSRNIQLLIDAEETWMQDAADDLCEVMMERYNKENVIVFNTLQCYRWDRLDYLKEIHQRAKAKGYKLGFKVVRGAYMEKENDRAEEKEYPTPICANKQATDIHFNQVVRYILENINDISLFLGSHNEESSYLAMEIMEELGIEKNDSRVWFGQLYGMSDHISYNLAEAGYNVAKYIPFGPVKDVMPYLIRRAEENTSVAGQTSRELELLKKEKSRRGI</sequence>
<keyword evidence="3" id="KW-1185">Reference proteome</keyword>
<feature type="domain" description="Proline dehydrogenase" evidence="1">
    <location>
        <begin position="80"/>
        <end position="376"/>
    </location>
</feature>
<gene>
    <name evidence="2" type="ORF">KXJ69_07610</name>
</gene>
<dbReference type="AlphaFoldDB" id="A0A9X1JYX4"/>
<accession>A0A9X1JYX4</accession>
<dbReference type="GO" id="GO:0004657">
    <property type="term" value="F:proline dehydrogenase activity"/>
    <property type="evidence" value="ECO:0007669"/>
    <property type="project" value="InterPro"/>
</dbReference>
<dbReference type="Pfam" id="PF01619">
    <property type="entry name" value="Pro_dh"/>
    <property type="match status" value="1"/>
</dbReference>
<dbReference type="GO" id="GO:0071949">
    <property type="term" value="F:FAD binding"/>
    <property type="evidence" value="ECO:0007669"/>
    <property type="project" value="TreeGrafter"/>
</dbReference>
<evidence type="ECO:0000259" key="1">
    <source>
        <dbReference type="Pfam" id="PF01619"/>
    </source>
</evidence>
<reference evidence="2" key="1">
    <citation type="submission" date="2021-07" db="EMBL/GenBank/DDBJ databases">
        <title>Aureisphaera sp. CAU 1614 isolated from sea sediment.</title>
        <authorList>
            <person name="Kim W."/>
        </authorList>
    </citation>
    <scope>NUCLEOTIDE SEQUENCE</scope>
    <source>
        <strain evidence="2">CAU 1614</strain>
    </source>
</reference>
<evidence type="ECO:0000313" key="3">
    <source>
        <dbReference type="Proteomes" id="UP001138686"/>
    </source>
</evidence>
<protein>
    <submittedName>
        <fullName evidence="2">Proline dehydrogenase family protein</fullName>
    </submittedName>
</protein>
<dbReference type="EMBL" id="JAHWDP010000003">
    <property type="protein sequence ID" value="MBW2937967.1"/>
    <property type="molecule type" value="Genomic_DNA"/>
</dbReference>
<evidence type="ECO:0000313" key="2">
    <source>
        <dbReference type="EMBL" id="MBW2937967.1"/>
    </source>
</evidence>
<name>A0A9X1JYX4_9FLAO</name>
<dbReference type="RefSeq" id="WP_219052408.1">
    <property type="nucleotide sequence ID" value="NZ_JAHWDP010000003.1"/>
</dbReference>
<dbReference type="GO" id="GO:0010133">
    <property type="term" value="P:L-proline catabolic process to L-glutamate"/>
    <property type="evidence" value="ECO:0007669"/>
    <property type="project" value="TreeGrafter"/>
</dbReference>
<organism evidence="2 3">
    <name type="scientific">Halomarinibacterium sedimenti</name>
    <dbReference type="NCBI Taxonomy" id="2857106"/>
    <lineage>
        <taxon>Bacteria</taxon>
        <taxon>Pseudomonadati</taxon>
        <taxon>Bacteroidota</taxon>
        <taxon>Flavobacteriia</taxon>
        <taxon>Flavobacteriales</taxon>
        <taxon>Flavobacteriaceae</taxon>
        <taxon>Halomarinibacterium</taxon>
    </lineage>
</organism>
<dbReference type="InterPro" id="IPR002872">
    <property type="entry name" value="Proline_DH_dom"/>
</dbReference>
<dbReference type="Proteomes" id="UP001138686">
    <property type="component" value="Unassembled WGS sequence"/>
</dbReference>
<dbReference type="PANTHER" id="PTHR13914:SF0">
    <property type="entry name" value="PROLINE DEHYDROGENASE 1, MITOCHONDRIAL"/>
    <property type="match status" value="1"/>
</dbReference>
<comment type="caution">
    <text evidence="2">The sequence shown here is derived from an EMBL/GenBank/DDBJ whole genome shotgun (WGS) entry which is preliminary data.</text>
</comment>
<dbReference type="InterPro" id="IPR015659">
    <property type="entry name" value="Proline_oxidase"/>
</dbReference>